<dbReference type="Pfam" id="PF12515">
    <property type="entry name" value="CaATP_NAI"/>
    <property type="match status" value="1"/>
</dbReference>
<sequence>MESYLNENFDLKAKNSSEEALQRWRKLCWIVKNKKRRFRFTANLPKRFEAETIRRSNQEKFRVAVLVSQAALQFIQGLSFLSDYTVPEEVKAAGFQICADELGSIVEGRDVKKLRIHGGVETITGKLGTSSVNGISTSENC</sequence>
<proteinExistence type="predicted"/>
<name>A0A314XI04_PRUYE</name>
<dbReference type="EMBL" id="PJQY01002458">
    <property type="protein sequence ID" value="PQP93431.1"/>
    <property type="molecule type" value="Genomic_DNA"/>
</dbReference>
<reference evidence="2 3" key="1">
    <citation type="submission" date="2018-02" db="EMBL/GenBank/DDBJ databases">
        <title>Draft genome of wild Prunus yedoensis var. nudiflora.</title>
        <authorList>
            <person name="Baek S."/>
            <person name="Kim J.-H."/>
            <person name="Choi K."/>
            <person name="Kim G.-B."/>
            <person name="Cho A."/>
            <person name="Jang H."/>
            <person name="Shin C.-H."/>
            <person name="Yu H.-J."/>
            <person name="Mun J.-H."/>
        </authorList>
    </citation>
    <scope>NUCLEOTIDE SEQUENCE [LARGE SCALE GENOMIC DNA]</scope>
    <source>
        <strain evidence="3">cv. Jeju island</strain>
        <tissue evidence="2">Leaf</tissue>
    </source>
</reference>
<dbReference type="STRING" id="2094558.A0A314XI04"/>
<dbReference type="FunFam" id="1.20.5.170:FF:000026">
    <property type="entry name" value="Calcium-transporting ATPase"/>
    <property type="match status" value="1"/>
</dbReference>
<evidence type="ECO:0000259" key="1">
    <source>
        <dbReference type="Pfam" id="PF12515"/>
    </source>
</evidence>
<protein>
    <submittedName>
        <fullName evidence="2">Calcium-transporting ATPase 1 chloroplastic</fullName>
    </submittedName>
</protein>
<organism evidence="2 3">
    <name type="scientific">Prunus yedoensis var. nudiflora</name>
    <dbReference type="NCBI Taxonomy" id="2094558"/>
    <lineage>
        <taxon>Eukaryota</taxon>
        <taxon>Viridiplantae</taxon>
        <taxon>Streptophyta</taxon>
        <taxon>Embryophyta</taxon>
        <taxon>Tracheophyta</taxon>
        <taxon>Spermatophyta</taxon>
        <taxon>Magnoliopsida</taxon>
        <taxon>eudicotyledons</taxon>
        <taxon>Gunneridae</taxon>
        <taxon>Pentapetalae</taxon>
        <taxon>rosids</taxon>
        <taxon>fabids</taxon>
        <taxon>Rosales</taxon>
        <taxon>Rosaceae</taxon>
        <taxon>Amygdaloideae</taxon>
        <taxon>Amygdaleae</taxon>
        <taxon>Prunus</taxon>
    </lineage>
</organism>
<evidence type="ECO:0000313" key="2">
    <source>
        <dbReference type="EMBL" id="PQP93431.1"/>
    </source>
</evidence>
<dbReference type="AlphaFoldDB" id="A0A314XI04"/>
<dbReference type="GO" id="GO:0005516">
    <property type="term" value="F:calmodulin binding"/>
    <property type="evidence" value="ECO:0007669"/>
    <property type="project" value="InterPro"/>
</dbReference>
<keyword evidence="3" id="KW-1185">Reference proteome</keyword>
<gene>
    <name evidence="2" type="ORF">Pyn_11130</name>
</gene>
<evidence type="ECO:0000313" key="3">
    <source>
        <dbReference type="Proteomes" id="UP000250321"/>
    </source>
</evidence>
<dbReference type="Gene3D" id="1.20.5.170">
    <property type="match status" value="1"/>
</dbReference>
<dbReference type="OrthoDB" id="116380at2759"/>
<dbReference type="InterPro" id="IPR024750">
    <property type="entry name" value="Ca_ATPase_N_dom"/>
</dbReference>
<accession>A0A314XI04</accession>
<comment type="caution">
    <text evidence="2">The sequence shown here is derived from an EMBL/GenBank/DDBJ whole genome shotgun (WGS) entry which is preliminary data.</text>
</comment>
<dbReference type="Proteomes" id="UP000250321">
    <property type="component" value="Unassembled WGS sequence"/>
</dbReference>
<feature type="domain" description="Calcium-transporting P-type ATPase N-terminal autoinhibitory" evidence="1">
    <location>
        <begin position="5"/>
        <end position="49"/>
    </location>
</feature>